<dbReference type="Gene3D" id="2.40.40.10">
    <property type="entry name" value="RlpA-like domain"/>
    <property type="match status" value="1"/>
</dbReference>
<dbReference type="AlphaFoldDB" id="A0A6G0TL80"/>
<evidence type="ECO:0008006" key="5">
    <source>
        <dbReference type="Google" id="ProtNLM"/>
    </source>
</evidence>
<reference evidence="3 4" key="1">
    <citation type="submission" date="2019-08" db="EMBL/GenBank/DDBJ databases">
        <title>The genome of the soybean aphid Biotype 1, its phylome, world population structure and adaptation to the North American continent.</title>
        <authorList>
            <person name="Giordano R."/>
            <person name="Donthu R.K."/>
            <person name="Hernandez A.G."/>
            <person name="Wright C.L."/>
            <person name="Zimin A.V."/>
        </authorList>
    </citation>
    <scope>NUCLEOTIDE SEQUENCE [LARGE SCALE GENOMIC DNA]</scope>
    <source>
        <tissue evidence="3">Whole aphids</tissue>
    </source>
</reference>
<evidence type="ECO:0000256" key="2">
    <source>
        <dbReference type="SAM" id="SignalP"/>
    </source>
</evidence>
<keyword evidence="4" id="KW-1185">Reference proteome</keyword>
<evidence type="ECO:0000313" key="4">
    <source>
        <dbReference type="Proteomes" id="UP000475862"/>
    </source>
</evidence>
<feature type="signal peptide" evidence="2">
    <location>
        <begin position="1"/>
        <end position="19"/>
    </location>
</feature>
<comment type="caution">
    <text evidence="3">The sequence shown here is derived from an EMBL/GenBank/DDBJ whole genome shotgun (WGS) entry which is preliminary data.</text>
</comment>
<keyword evidence="1" id="KW-0812">Transmembrane</keyword>
<evidence type="ECO:0000256" key="1">
    <source>
        <dbReference type="SAM" id="Phobius"/>
    </source>
</evidence>
<evidence type="ECO:0000313" key="3">
    <source>
        <dbReference type="EMBL" id="KAE9534858.1"/>
    </source>
</evidence>
<protein>
    <recommendedName>
        <fullName evidence="5">RlpA-like protein double-psi beta-barrel domain-containing protein</fullName>
    </recommendedName>
</protein>
<gene>
    <name evidence="3" type="ORF">AGLY_008150</name>
</gene>
<keyword evidence="1" id="KW-0472">Membrane</keyword>
<dbReference type="Proteomes" id="UP000475862">
    <property type="component" value="Unassembled WGS sequence"/>
</dbReference>
<name>A0A6G0TL80_APHGL</name>
<accession>A0A6G0TL80</accession>
<organism evidence="3 4">
    <name type="scientific">Aphis glycines</name>
    <name type="common">Soybean aphid</name>
    <dbReference type="NCBI Taxonomy" id="307491"/>
    <lineage>
        <taxon>Eukaryota</taxon>
        <taxon>Metazoa</taxon>
        <taxon>Ecdysozoa</taxon>
        <taxon>Arthropoda</taxon>
        <taxon>Hexapoda</taxon>
        <taxon>Insecta</taxon>
        <taxon>Pterygota</taxon>
        <taxon>Neoptera</taxon>
        <taxon>Paraneoptera</taxon>
        <taxon>Hemiptera</taxon>
        <taxon>Sternorrhyncha</taxon>
        <taxon>Aphidomorpha</taxon>
        <taxon>Aphidoidea</taxon>
        <taxon>Aphididae</taxon>
        <taxon>Aphidini</taxon>
        <taxon>Aphis</taxon>
        <taxon>Aphis</taxon>
    </lineage>
</organism>
<keyword evidence="2" id="KW-0732">Signal</keyword>
<sequence>MKKSAGVFITLYLIFTISGIICDHAGSCKSINEACTEDRDCCYQDCSFSIFYFQRYCKDNINAFSTFTSFFNSKAQIGMCSYKEPTDAEFSEQMYHKYGLNAGHRMLPPGTVVEVVLNDKKLMVTINDQPSNENGVILELSKETAKVLDIKNGESLPCNMVVPRLENNQYIKYLKYILPYLSILVLVLTFF</sequence>
<dbReference type="EMBL" id="VYZN01000027">
    <property type="protein sequence ID" value="KAE9534858.1"/>
    <property type="molecule type" value="Genomic_DNA"/>
</dbReference>
<proteinExistence type="predicted"/>
<dbReference type="OrthoDB" id="6607202at2759"/>
<feature type="transmembrane region" description="Helical" evidence="1">
    <location>
        <begin position="173"/>
        <end position="190"/>
    </location>
</feature>
<feature type="chain" id="PRO_5026256830" description="RlpA-like protein double-psi beta-barrel domain-containing protein" evidence="2">
    <location>
        <begin position="20"/>
        <end position="191"/>
    </location>
</feature>
<dbReference type="InterPro" id="IPR036908">
    <property type="entry name" value="RlpA-like_sf"/>
</dbReference>
<keyword evidence="1" id="KW-1133">Transmembrane helix</keyword>